<proteinExistence type="predicted"/>
<dbReference type="AlphaFoldDB" id="A0A8H2VSY2"/>
<organism evidence="2 3">
    <name type="scientific">Sclerotinia trifoliorum</name>
    <dbReference type="NCBI Taxonomy" id="28548"/>
    <lineage>
        <taxon>Eukaryota</taxon>
        <taxon>Fungi</taxon>
        <taxon>Dikarya</taxon>
        <taxon>Ascomycota</taxon>
        <taxon>Pezizomycotina</taxon>
        <taxon>Leotiomycetes</taxon>
        <taxon>Helotiales</taxon>
        <taxon>Sclerotiniaceae</taxon>
        <taxon>Sclerotinia</taxon>
    </lineage>
</organism>
<evidence type="ECO:0000256" key="1">
    <source>
        <dbReference type="SAM" id="MobiDB-lite"/>
    </source>
</evidence>
<sequence length="166" mass="18790">MKSKKSSHLLLWPQRKRNLSTGMDFKSIILISPRAEDLEPGERTVSKKLRDHYRLQAQPLIPTVAGFPLPRILEREKTGKAKLVSFDPKELRTFRKDLPSLELPRSLINKRSKFTQNRGQGYTMLRNDHEPRESLTVSDEGEEGSASEDGQTGGFCHGGGGRLIEH</sequence>
<accession>A0A8H2VSY2</accession>
<dbReference type="Proteomes" id="UP000624404">
    <property type="component" value="Unassembled WGS sequence"/>
</dbReference>
<feature type="compositionally biased region" description="Gly residues" evidence="1">
    <location>
        <begin position="151"/>
        <end position="166"/>
    </location>
</feature>
<reference evidence="2" key="1">
    <citation type="submission" date="2020-10" db="EMBL/GenBank/DDBJ databases">
        <authorList>
            <person name="Kusch S."/>
        </authorList>
    </citation>
    <scope>NUCLEOTIDE SEQUENCE</scope>
    <source>
        <strain evidence="2">SwB9</strain>
    </source>
</reference>
<comment type="caution">
    <text evidence="2">The sequence shown here is derived from an EMBL/GenBank/DDBJ whole genome shotgun (WGS) entry which is preliminary data.</text>
</comment>
<evidence type="ECO:0000313" key="2">
    <source>
        <dbReference type="EMBL" id="CAD6443706.1"/>
    </source>
</evidence>
<dbReference type="EMBL" id="CAJHIA010000010">
    <property type="protein sequence ID" value="CAD6443706.1"/>
    <property type="molecule type" value="Genomic_DNA"/>
</dbReference>
<evidence type="ECO:0000313" key="3">
    <source>
        <dbReference type="Proteomes" id="UP000624404"/>
    </source>
</evidence>
<dbReference type="OrthoDB" id="5403747at2759"/>
<protein>
    <submittedName>
        <fullName evidence="2">2f92a67d-079c-439f-8873-d670c7d91f1c</fullName>
    </submittedName>
</protein>
<name>A0A8H2VSY2_9HELO</name>
<gene>
    <name evidence="2" type="ORF">SCLTRI_LOCUS3498</name>
</gene>
<keyword evidence="3" id="KW-1185">Reference proteome</keyword>
<feature type="region of interest" description="Disordered" evidence="1">
    <location>
        <begin position="112"/>
        <end position="166"/>
    </location>
</feature>